<organism evidence="3 4">
    <name type="scientific">Laticauda laticaudata</name>
    <name type="common">Blue-ringed sea krait</name>
    <name type="synonym">Blue-lipped sea krait</name>
    <dbReference type="NCBI Taxonomy" id="8630"/>
    <lineage>
        <taxon>Eukaryota</taxon>
        <taxon>Metazoa</taxon>
        <taxon>Chordata</taxon>
        <taxon>Craniata</taxon>
        <taxon>Vertebrata</taxon>
        <taxon>Euteleostomi</taxon>
        <taxon>Lepidosauria</taxon>
        <taxon>Squamata</taxon>
        <taxon>Bifurcata</taxon>
        <taxon>Unidentata</taxon>
        <taxon>Episquamata</taxon>
        <taxon>Toxicofera</taxon>
        <taxon>Serpentes</taxon>
        <taxon>Colubroidea</taxon>
        <taxon>Elapidae</taxon>
        <taxon>Laticaudinae</taxon>
        <taxon>Laticauda</taxon>
    </lineage>
</organism>
<evidence type="ECO:0000259" key="2">
    <source>
        <dbReference type="Pfam" id="PF17745"/>
    </source>
</evidence>
<evidence type="ECO:0000313" key="4">
    <source>
        <dbReference type="Proteomes" id="UP000694406"/>
    </source>
</evidence>
<dbReference type="PANTHER" id="PTHR13383:SF11">
    <property type="entry name" value="RIBONUCLEASE H2 SUBUNIT B"/>
    <property type="match status" value="1"/>
</dbReference>
<dbReference type="GO" id="GO:0032299">
    <property type="term" value="C:ribonuclease H2 complex"/>
    <property type="evidence" value="ECO:0007669"/>
    <property type="project" value="InterPro"/>
</dbReference>
<dbReference type="InterPro" id="IPR041195">
    <property type="entry name" value="Rnh202_N"/>
</dbReference>
<sequence length="212" mass="23567">MPSGKGKPLAARPEKGGGGGGGGNSRRQWVVVLPETATDLPKKPGAGPLFSRLPHPSTGQAALYLFGSDACQIFEIKAFHEEYRSWFIGQEVQYDGRLFFATPMDPLFLVLFYLMKAEKEGKFQPLDQVLVDEEFSSSIQLLQCTNISQSIHHIAEQKGTKQAKILIIKKYQTRCQSVFLRLGNIEMCGLQLPEFFKPLSHCTNGCKVDVKC</sequence>
<dbReference type="Gene3D" id="2.20.25.530">
    <property type="match status" value="1"/>
</dbReference>
<feature type="domain" description="Rnh202 triple barrel" evidence="2">
    <location>
        <begin position="33"/>
        <end position="105"/>
    </location>
</feature>
<dbReference type="Pfam" id="PF17745">
    <property type="entry name" value="Ydr279_N"/>
    <property type="match status" value="1"/>
</dbReference>
<dbReference type="FunFam" id="2.20.25.530:FF:000001">
    <property type="entry name" value="Ribonuclease H2 subunit B"/>
    <property type="match status" value="1"/>
</dbReference>
<reference evidence="3" key="2">
    <citation type="submission" date="2025-09" db="UniProtKB">
        <authorList>
            <consortium name="Ensembl"/>
        </authorList>
    </citation>
    <scope>IDENTIFICATION</scope>
</reference>
<dbReference type="AlphaFoldDB" id="A0A8C5S1E2"/>
<feature type="region of interest" description="Disordered" evidence="1">
    <location>
        <begin position="1"/>
        <end position="26"/>
    </location>
</feature>
<reference evidence="3" key="1">
    <citation type="submission" date="2025-08" db="UniProtKB">
        <authorList>
            <consortium name="Ensembl"/>
        </authorList>
    </citation>
    <scope>IDENTIFICATION</scope>
</reference>
<name>A0A8C5S1E2_LATLA</name>
<protein>
    <recommendedName>
        <fullName evidence="2">Rnh202 triple barrel domain-containing protein</fullName>
    </recommendedName>
</protein>
<dbReference type="Proteomes" id="UP000694406">
    <property type="component" value="Unplaced"/>
</dbReference>
<dbReference type="Ensembl" id="ENSLLTT00000011069.1">
    <property type="protein sequence ID" value="ENSLLTP00000010671.1"/>
    <property type="gene ID" value="ENSLLTG00000008173.1"/>
</dbReference>
<keyword evidence="4" id="KW-1185">Reference proteome</keyword>
<dbReference type="GO" id="GO:0005654">
    <property type="term" value="C:nucleoplasm"/>
    <property type="evidence" value="ECO:0007669"/>
    <property type="project" value="TreeGrafter"/>
</dbReference>
<accession>A0A8C5S1E2</accession>
<dbReference type="PANTHER" id="PTHR13383">
    <property type="entry name" value="RIBONUCLEASE H2 SUBUNIT B"/>
    <property type="match status" value="1"/>
</dbReference>
<evidence type="ECO:0000256" key="1">
    <source>
        <dbReference type="SAM" id="MobiDB-lite"/>
    </source>
</evidence>
<dbReference type="InterPro" id="IPR040456">
    <property type="entry name" value="RNase_H2_suB"/>
</dbReference>
<dbReference type="GO" id="GO:0006401">
    <property type="term" value="P:RNA catabolic process"/>
    <property type="evidence" value="ECO:0007669"/>
    <property type="project" value="TreeGrafter"/>
</dbReference>
<dbReference type="CDD" id="cd09270">
    <property type="entry name" value="RNase_H2-B"/>
    <property type="match status" value="1"/>
</dbReference>
<dbReference type="GeneTree" id="ENSGT00390000011439"/>
<dbReference type="Gene3D" id="1.10.20.120">
    <property type="match status" value="1"/>
</dbReference>
<evidence type="ECO:0000313" key="3">
    <source>
        <dbReference type="Ensembl" id="ENSLLTP00000010671.1"/>
    </source>
</evidence>
<proteinExistence type="predicted"/>